<name>A0A7I8V8P1_9ANNE</name>
<evidence type="ECO:0000313" key="3">
    <source>
        <dbReference type="Proteomes" id="UP000549394"/>
    </source>
</evidence>
<dbReference type="PANTHER" id="PTHR31226">
    <property type="entry name" value="TRANSMEMBRANE PROTEIN 117"/>
    <property type="match status" value="1"/>
</dbReference>
<protein>
    <submittedName>
        <fullName evidence="2">DgyrCDS1930</fullName>
    </submittedName>
</protein>
<evidence type="ECO:0000256" key="1">
    <source>
        <dbReference type="SAM" id="Phobius"/>
    </source>
</evidence>
<dbReference type="GO" id="GO:0070059">
    <property type="term" value="P:intrinsic apoptotic signaling pathway in response to endoplasmic reticulum stress"/>
    <property type="evidence" value="ECO:0007669"/>
    <property type="project" value="TreeGrafter"/>
</dbReference>
<gene>
    <name evidence="2" type="ORF">DGYR_LOCUS1803</name>
</gene>
<feature type="transmembrane region" description="Helical" evidence="1">
    <location>
        <begin position="287"/>
        <end position="305"/>
    </location>
</feature>
<proteinExistence type="predicted"/>
<feature type="transmembrane region" description="Helical" evidence="1">
    <location>
        <begin position="430"/>
        <end position="454"/>
    </location>
</feature>
<dbReference type="InterPro" id="IPR029370">
    <property type="entry name" value="TMEM117"/>
</dbReference>
<keyword evidence="1" id="KW-1133">Transmembrane helix</keyword>
<feature type="transmembrane region" description="Helical" evidence="1">
    <location>
        <begin position="107"/>
        <end position="133"/>
    </location>
</feature>
<accession>A0A7I8V8P1</accession>
<feature type="transmembrane region" description="Helical" evidence="1">
    <location>
        <begin position="59"/>
        <end position="77"/>
    </location>
</feature>
<comment type="caution">
    <text evidence="2">The sequence shown here is derived from an EMBL/GenBank/DDBJ whole genome shotgun (WGS) entry which is preliminary data.</text>
</comment>
<dbReference type="Pfam" id="PF15113">
    <property type="entry name" value="TMEM117"/>
    <property type="match status" value="1"/>
</dbReference>
<reference evidence="2 3" key="1">
    <citation type="submission" date="2020-08" db="EMBL/GenBank/DDBJ databases">
        <authorList>
            <person name="Hejnol A."/>
        </authorList>
    </citation>
    <scope>NUCLEOTIDE SEQUENCE [LARGE SCALE GENOMIC DNA]</scope>
</reference>
<keyword evidence="3" id="KW-1185">Reference proteome</keyword>
<dbReference type="AlphaFoldDB" id="A0A7I8V8P1"/>
<dbReference type="PANTHER" id="PTHR31226:SF1">
    <property type="entry name" value="TRANSMEMBRANE PROTEIN 117"/>
    <property type="match status" value="1"/>
</dbReference>
<feature type="transmembrane region" description="Helical" evidence="1">
    <location>
        <begin position="154"/>
        <end position="175"/>
    </location>
</feature>
<keyword evidence="1" id="KW-0812">Transmembrane</keyword>
<feature type="transmembrane region" description="Helical" evidence="1">
    <location>
        <begin position="346"/>
        <end position="363"/>
    </location>
</feature>
<feature type="transmembrane region" description="Helical" evidence="1">
    <location>
        <begin position="195"/>
        <end position="221"/>
    </location>
</feature>
<dbReference type="EMBL" id="CAJFCJ010000002">
    <property type="protein sequence ID" value="CAD5112711.1"/>
    <property type="molecule type" value="Genomic_DNA"/>
</dbReference>
<dbReference type="Proteomes" id="UP000549394">
    <property type="component" value="Unassembled WGS sequence"/>
</dbReference>
<keyword evidence="1" id="KW-0472">Membrane</keyword>
<feature type="transmembrane region" description="Helical" evidence="1">
    <location>
        <begin position="249"/>
        <end position="267"/>
    </location>
</feature>
<organism evidence="2 3">
    <name type="scientific">Dimorphilus gyrociliatus</name>
    <dbReference type="NCBI Taxonomy" id="2664684"/>
    <lineage>
        <taxon>Eukaryota</taxon>
        <taxon>Metazoa</taxon>
        <taxon>Spiralia</taxon>
        <taxon>Lophotrochozoa</taxon>
        <taxon>Annelida</taxon>
        <taxon>Polychaeta</taxon>
        <taxon>Polychaeta incertae sedis</taxon>
        <taxon>Dinophilidae</taxon>
        <taxon>Dimorphilus</taxon>
    </lineage>
</organism>
<sequence length="496" mass="57287">MKSDNQLPERRILPSEGDSIDLEGVGTSYKMGGLDMVDTISLYTLKMLRDSRYYVQHPYFRIFVAYFVVFCNFLIYAEDPVAHSVSECSLPVLGNAFSFVIIRWPDVAGYAILKVFMSTLFLGCGMIFGKYIIHKRFLSGYLRLSAFRQNHGSFMVMFFTTIFSAYLGSLVYNLFLKSAPMYSERVEGWMSSKYMGMSNAVFMKLAASGTWAGDLFTAWMVTDVMLQEKFYPSWAQSLRLWWSTKYRRIIAFWTVIVISSLFVVTIIATDVVRWDEFNMNILPTNELSRAFLASFILCCDLVIVVQDWDFPRFNSNLDVKLPGLTISEFKITLPANLSRIEISGKWFNYGIIFIVMLLDLNMWKNQIFYKPLDFGQYVGEDSRIYTVTKVEYLTNNLTYEYRKSHINPLTNATFVEDDWAMNAKFVGYSLGVKCIALIPNVIVFLAFGYSVYYFGRLSAEQPVRCVKVKKKKPRRIERFLSHFSKTGTDDIDTSKI</sequence>
<dbReference type="OrthoDB" id="419441at2759"/>
<evidence type="ECO:0000313" key="2">
    <source>
        <dbReference type="EMBL" id="CAD5112711.1"/>
    </source>
</evidence>